<feature type="compositionally biased region" description="Polar residues" evidence="1">
    <location>
        <begin position="152"/>
        <end position="163"/>
    </location>
</feature>
<evidence type="ECO:0000256" key="1">
    <source>
        <dbReference type="SAM" id="MobiDB-lite"/>
    </source>
</evidence>
<evidence type="ECO:0000313" key="3">
    <source>
        <dbReference type="Proteomes" id="UP000293823"/>
    </source>
</evidence>
<accession>A0A4V1WXC2</accession>
<dbReference type="EMBL" id="PEJP01000107">
    <property type="protein sequence ID" value="RYO26124.1"/>
    <property type="molecule type" value="Genomic_DNA"/>
</dbReference>
<evidence type="ECO:0000313" key="2">
    <source>
        <dbReference type="EMBL" id="RYO26124.1"/>
    </source>
</evidence>
<comment type="caution">
    <text evidence="2">The sequence shown here is derived from an EMBL/GenBank/DDBJ whole genome shotgun (WGS) entry which is preliminary data.</text>
</comment>
<dbReference type="AlphaFoldDB" id="A0A4V1WXC2"/>
<feature type="region of interest" description="Disordered" evidence="1">
    <location>
        <begin position="53"/>
        <end position="101"/>
    </location>
</feature>
<feature type="compositionally biased region" description="Low complexity" evidence="1">
    <location>
        <begin position="230"/>
        <end position="285"/>
    </location>
</feature>
<reference evidence="3" key="1">
    <citation type="journal article" date="2019" name="bioRxiv">
        <title>Genomics, evolutionary history and diagnostics of the Alternaria alternata species group including apple and Asian pear pathotypes.</title>
        <authorList>
            <person name="Armitage A.D."/>
            <person name="Cockerton H.M."/>
            <person name="Sreenivasaprasad S."/>
            <person name="Woodhall J.W."/>
            <person name="Lane C.R."/>
            <person name="Harrison R.J."/>
            <person name="Clarkson J.P."/>
        </authorList>
    </citation>
    <scope>NUCLEOTIDE SEQUENCE [LARGE SCALE GENOMIC DNA]</scope>
    <source>
        <strain evidence="3">RGR 97.0016</strain>
    </source>
</reference>
<proteinExistence type="predicted"/>
<sequence>MPWVQENYDEILRRTRKQLGPVLIPDNFKSFTVAHNGRREGYSIRPVKFINPNNHPTVKAYPPGYDSPGSSNPPNTPPITKSPGGSNPPRTPPIINSPSLSASRLSLNDDQQYYALNPTTHDWVFDRYDNDDLYADPSPMRSREQSPAPRSGGSSPQVANQSPARRDTGDERRSRSASKASSRGSGDGSAFMADVFDFSAASTHTPPRSTDAPQPVPASHTQHIGPSKHTTAGKASTTAGKAPTTAGKAPTTAGKAPTTAGKTSASQKTVAASKSPTGSSASSSSIREDKGKKSLKSTASISGQKEDKGKKPKKK</sequence>
<keyword evidence="3" id="KW-1185">Reference proteome</keyword>
<feature type="compositionally biased region" description="Low complexity" evidence="1">
    <location>
        <begin position="67"/>
        <end position="84"/>
    </location>
</feature>
<feature type="compositionally biased region" description="Basic and acidic residues" evidence="1">
    <location>
        <begin position="164"/>
        <end position="174"/>
    </location>
</feature>
<dbReference type="OrthoDB" id="10481871at2759"/>
<organism evidence="2 3">
    <name type="scientific">Alternaria arborescens</name>
    <dbReference type="NCBI Taxonomy" id="156630"/>
    <lineage>
        <taxon>Eukaryota</taxon>
        <taxon>Fungi</taxon>
        <taxon>Dikarya</taxon>
        <taxon>Ascomycota</taxon>
        <taxon>Pezizomycotina</taxon>
        <taxon>Dothideomycetes</taxon>
        <taxon>Pleosporomycetidae</taxon>
        <taxon>Pleosporales</taxon>
        <taxon>Pleosporineae</taxon>
        <taxon>Pleosporaceae</taxon>
        <taxon>Alternaria</taxon>
        <taxon>Alternaria sect. Alternaria</taxon>
    </lineage>
</organism>
<feature type="region of interest" description="Disordered" evidence="1">
    <location>
        <begin position="134"/>
        <end position="315"/>
    </location>
</feature>
<feature type="compositionally biased region" description="Low complexity" evidence="1">
    <location>
        <begin position="177"/>
        <end position="190"/>
    </location>
</feature>
<name>A0A4V1WXC2_9PLEO</name>
<dbReference type="Proteomes" id="UP000293823">
    <property type="component" value="Unassembled WGS sequence"/>
</dbReference>
<protein>
    <submittedName>
        <fullName evidence="2">Uncharacterized protein</fullName>
    </submittedName>
</protein>
<feature type="compositionally biased region" description="Polar residues" evidence="1">
    <location>
        <begin position="200"/>
        <end position="212"/>
    </location>
</feature>
<gene>
    <name evidence="2" type="ORF">AA0113_g12572</name>
</gene>